<organism evidence="2 3">
    <name type="scientific">Burkholderia ubonensis subsp. mesacidophila</name>
    <dbReference type="NCBI Taxonomy" id="265293"/>
    <lineage>
        <taxon>Bacteria</taxon>
        <taxon>Pseudomonadati</taxon>
        <taxon>Pseudomonadota</taxon>
        <taxon>Betaproteobacteria</taxon>
        <taxon>Burkholderiales</taxon>
        <taxon>Burkholderiaceae</taxon>
        <taxon>Burkholderia</taxon>
        <taxon>Burkholderia cepacia complex</taxon>
    </lineage>
</organism>
<reference evidence="2 3" key="1">
    <citation type="submission" date="2017-01" db="EMBL/GenBank/DDBJ databases">
        <title>Whole-Genome Shotgun Sequencing of Two beta-Proteobacterial Species in Search of the Bulgecin Biosynthetic Cluster.</title>
        <authorList>
            <person name="Horsman M.E."/>
            <person name="Marous D.R."/>
            <person name="Li R."/>
            <person name="Oliver R.A."/>
            <person name="Byun B."/>
            <person name="Emrich S.J."/>
            <person name="Boggess B."/>
            <person name="Townsend C.A."/>
            <person name="Mobashery S."/>
        </authorList>
    </citation>
    <scope>NUCLEOTIDE SEQUENCE [LARGE SCALE GENOMIC DNA]</scope>
    <source>
        <strain evidence="2 3">ATCC 31433</strain>
    </source>
</reference>
<dbReference type="Proteomes" id="UP000217994">
    <property type="component" value="Unassembled WGS sequence"/>
</dbReference>
<evidence type="ECO:0000256" key="1">
    <source>
        <dbReference type="SAM" id="MobiDB-lite"/>
    </source>
</evidence>
<protein>
    <submittedName>
        <fullName evidence="2">Uncharacterized protein</fullName>
    </submittedName>
</protein>
<comment type="caution">
    <text evidence="2">The sequence shown here is derived from an EMBL/GenBank/DDBJ whole genome shotgun (WGS) entry which is preliminary data.</text>
</comment>
<dbReference type="EMBL" id="MTZU01000004">
    <property type="protein sequence ID" value="PCE34128.1"/>
    <property type="molecule type" value="Genomic_DNA"/>
</dbReference>
<accession>A0A2A4FN97</accession>
<feature type="region of interest" description="Disordered" evidence="1">
    <location>
        <begin position="1"/>
        <end position="41"/>
    </location>
</feature>
<dbReference type="GeneID" id="69001664"/>
<evidence type="ECO:0000313" key="2">
    <source>
        <dbReference type="EMBL" id="PCE34128.1"/>
    </source>
</evidence>
<dbReference type="RefSeq" id="WP_084907459.1">
    <property type="nucleotide sequence ID" value="NZ_CP020738.1"/>
</dbReference>
<gene>
    <name evidence="2" type="ORF">BZL54_00770</name>
</gene>
<name>A0A2A4FN97_9BURK</name>
<evidence type="ECO:0000313" key="3">
    <source>
        <dbReference type="Proteomes" id="UP000217994"/>
    </source>
</evidence>
<sequence length="238" mass="26395">MSSNLTVPPGRPLPRTTDKRMPAEDLPYPLGGRHADDPADDNRLSGLLGDRAVFEHIGLRPHIRTRAISEWESFGGRLNGEMFAGLKKVFGSITEIEVGPMGSPASMTNDAEFNGFASWQWVASTDDDAHFFMFRSRDAEWAGFRWRDECFRFRLASLLGFVLETGMPARGSGYFQVSAVCVLRDEPGPNAWFRNVEAAHFDFSDAWTAEVAFELLSVLTRVANFLGKALTANQVADA</sequence>
<proteinExistence type="predicted"/>
<dbReference type="AlphaFoldDB" id="A0A2A4FN97"/>